<comment type="caution">
    <text evidence="1">The sequence shown here is derived from an EMBL/GenBank/DDBJ whole genome shotgun (WGS) entry which is preliminary data.</text>
</comment>
<keyword evidence="2" id="KW-1185">Reference proteome</keyword>
<evidence type="ECO:0000313" key="2">
    <source>
        <dbReference type="Proteomes" id="UP001143362"/>
    </source>
</evidence>
<dbReference type="EMBL" id="SHNN01000001">
    <property type="protein sequence ID" value="MCX2980240.1"/>
    <property type="molecule type" value="Genomic_DNA"/>
</dbReference>
<reference evidence="1" key="1">
    <citation type="submission" date="2019-02" db="EMBL/GenBank/DDBJ databases">
        <authorList>
            <person name="Li S.-H."/>
        </authorList>
    </citation>
    <scope>NUCLEOTIDE SEQUENCE</scope>
    <source>
        <strain evidence="1">IMCC14734</strain>
    </source>
</reference>
<evidence type="ECO:0008006" key="3">
    <source>
        <dbReference type="Google" id="ProtNLM"/>
    </source>
</evidence>
<gene>
    <name evidence="1" type="ORF">EYC98_05080</name>
</gene>
<accession>A0ABT3TEJ3</accession>
<name>A0ABT3TEJ3_9GAMM</name>
<dbReference type="Proteomes" id="UP001143362">
    <property type="component" value="Unassembled WGS sequence"/>
</dbReference>
<sequence>MGDNDITITEQIPASKKLAEADAKSLIKAASKLYVAKGKKLSEFKLGAKPDPEAVAAMLGPTGNLRAPTIVRGKTLIVGFNEELFAELLG</sequence>
<proteinExistence type="predicted"/>
<dbReference type="Gene3D" id="3.40.30.10">
    <property type="entry name" value="Glutaredoxin"/>
    <property type="match status" value="1"/>
</dbReference>
<protein>
    <recommendedName>
        <fullName evidence="3">Arsenate reductase</fullName>
    </recommendedName>
</protein>
<evidence type="ECO:0000313" key="1">
    <source>
        <dbReference type="EMBL" id="MCX2980240.1"/>
    </source>
</evidence>
<organism evidence="1 2">
    <name type="scientific">Candidatus Litorirhabdus singularis</name>
    <dbReference type="NCBI Taxonomy" id="2518993"/>
    <lineage>
        <taxon>Bacteria</taxon>
        <taxon>Pseudomonadati</taxon>
        <taxon>Pseudomonadota</taxon>
        <taxon>Gammaproteobacteria</taxon>
        <taxon>Cellvibrionales</taxon>
        <taxon>Halieaceae</taxon>
        <taxon>Candidatus Litorirhabdus</taxon>
    </lineage>
</organism>